<name>A0A075WD99_ARCFL</name>
<organism evidence="1 2">
    <name type="scientific">Archaeoglobus fulgidus DSM 8774</name>
    <dbReference type="NCBI Taxonomy" id="1344584"/>
    <lineage>
        <taxon>Archaea</taxon>
        <taxon>Methanobacteriati</taxon>
        <taxon>Methanobacteriota</taxon>
        <taxon>Archaeoglobi</taxon>
        <taxon>Archaeoglobales</taxon>
        <taxon>Archaeoglobaceae</taxon>
        <taxon>Archaeoglobus</taxon>
    </lineage>
</organism>
<dbReference type="GeneID" id="25399242"/>
<sequence length="370" mass="42122">MSEVLVVNHSELVEIVKKVYEEKLSAFIWGRTGVGKSQSVRRAAKEIAEKYGLKYVEWPNWSDPETEFVLIDIRLSHVEPSDLIGMPKLVDDEGVTKWYAPNWLKAISKEREKELGVKVRGILFLDELNLAPPLVQNASYQLVLDRRLGEVEVADDIAIIAAGNLTEDQAYTFDMPLPLRTRFVHATLRPPTIDEWVEWAKENGIDSRIIAFLKMQPSMLFKEMSEDRTFPTPRGWEFASRLIANERDAKKAAMYVAMACGVVAGTQFEAFLKLSETIDLKELLENPERFDSLSMDIKYSAVVNLPELLRSDRKIANKLLKFAVAIPPEFAVLLLMSMKQVMGDEAFKDALKRFKGAEAKELIKLIRFLL</sequence>
<dbReference type="EMBL" id="CP006577">
    <property type="protein sequence ID" value="AIG98405.1"/>
    <property type="molecule type" value="Genomic_DNA"/>
</dbReference>
<dbReference type="RefSeq" id="WP_052358747.1">
    <property type="nucleotide sequence ID" value="NZ_CP006577.1"/>
</dbReference>
<protein>
    <recommendedName>
        <fullName evidence="3">MoxR-like ATPase</fullName>
    </recommendedName>
</protein>
<evidence type="ECO:0008006" key="3">
    <source>
        <dbReference type="Google" id="ProtNLM"/>
    </source>
</evidence>
<evidence type="ECO:0000313" key="2">
    <source>
        <dbReference type="Proteomes" id="UP000028501"/>
    </source>
</evidence>
<accession>A0A075WD99</accession>
<reference evidence="1 2" key="1">
    <citation type="submission" date="2013-07" db="EMBL/GenBank/DDBJ databases">
        <title>Genome of Archaeoglobus fulgidus.</title>
        <authorList>
            <person name="Fiebig A."/>
            <person name="Birkeland N.-K."/>
        </authorList>
    </citation>
    <scope>NUCLEOTIDE SEQUENCE [LARGE SCALE GENOMIC DNA]</scope>
    <source>
        <strain evidence="1 2">DSM 8774</strain>
    </source>
</reference>
<dbReference type="InterPro" id="IPR027417">
    <property type="entry name" value="P-loop_NTPase"/>
</dbReference>
<dbReference type="AlphaFoldDB" id="A0A075WD99"/>
<dbReference type="HOGENOM" id="CLU_053995_1_0_2"/>
<dbReference type="Proteomes" id="UP000028501">
    <property type="component" value="Chromosome"/>
</dbReference>
<dbReference type="KEGG" id="afg:AFULGI_00016460"/>
<gene>
    <name evidence="1" type="ORF">AFULGI_00016460</name>
</gene>
<evidence type="ECO:0000313" key="1">
    <source>
        <dbReference type="EMBL" id="AIG98405.1"/>
    </source>
</evidence>
<dbReference type="Gene3D" id="3.40.50.300">
    <property type="entry name" value="P-loop containing nucleotide triphosphate hydrolases"/>
    <property type="match status" value="1"/>
</dbReference>
<dbReference type="SUPFAM" id="SSF52540">
    <property type="entry name" value="P-loop containing nucleoside triphosphate hydrolases"/>
    <property type="match status" value="1"/>
</dbReference>
<proteinExistence type="predicted"/>